<feature type="chain" id="PRO_5002062524" evidence="1">
    <location>
        <begin position="20"/>
        <end position="37"/>
    </location>
</feature>
<evidence type="ECO:0000313" key="2">
    <source>
        <dbReference type="EMBL" id="JAD49051.1"/>
    </source>
</evidence>
<proteinExistence type="predicted"/>
<accession>A0A0A9AD78</accession>
<feature type="signal peptide" evidence="1">
    <location>
        <begin position="1"/>
        <end position="19"/>
    </location>
</feature>
<name>A0A0A9AD78_ARUDO</name>
<protein>
    <submittedName>
        <fullName evidence="2">Uncharacterized protein</fullName>
    </submittedName>
</protein>
<keyword evidence="1" id="KW-0732">Signal</keyword>
<organism evidence="2">
    <name type="scientific">Arundo donax</name>
    <name type="common">Giant reed</name>
    <name type="synonym">Donax arundinaceus</name>
    <dbReference type="NCBI Taxonomy" id="35708"/>
    <lineage>
        <taxon>Eukaryota</taxon>
        <taxon>Viridiplantae</taxon>
        <taxon>Streptophyta</taxon>
        <taxon>Embryophyta</taxon>
        <taxon>Tracheophyta</taxon>
        <taxon>Spermatophyta</taxon>
        <taxon>Magnoliopsida</taxon>
        <taxon>Liliopsida</taxon>
        <taxon>Poales</taxon>
        <taxon>Poaceae</taxon>
        <taxon>PACMAD clade</taxon>
        <taxon>Arundinoideae</taxon>
        <taxon>Arundineae</taxon>
        <taxon>Arundo</taxon>
    </lineage>
</organism>
<reference evidence="2" key="2">
    <citation type="journal article" date="2015" name="Data Brief">
        <title>Shoot transcriptome of the giant reed, Arundo donax.</title>
        <authorList>
            <person name="Barrero R.A."/>
            <person name="Guerrero F.D."/>
            <person name="Moolhuijzen P."/>
            <person name="Goolsby J.A."/>
            <person name="Tidwell J."/>
            <person name="Bellgard S.E."/>
            <person name="Bellgard M.I."/>
        </authorList>
    </citation>
    <scope>NUCLEOTIDE SEQUENCE</scope>
    <source>
        <tissue evidence="2">Shoot tissue taken approximately 20 cm above the soil surface</tissue>
    </source>
</reference>
<dbReference type="AlphaFoldDB" id="A0A0A9AD78"/>
<reference evidence="2" key="1">
    <citation type="submission" date="2014-09" db="EMBL/GenBank/DDBJ databases">
        <authorList>
            <person name="Magalhaes I.L.F."/>
            <person name="Oliveira U."/>
            <person name="Santos F.R."/>
            <person name="Vidigal T.H.D.A."/>
            <person name="Brescovit A.D."/>
            <person name="Santos A.J."/>
        </authorList>
    </citation>
    <scope>NUCLEOTIDE SEQUENCE</scope>
    <source>
        <tissue evidence="2">Shoot tissue taken approximately 20 cm above the soil surface</tissue>
    </source>
</reference>
<sequence>MNHIHFIHLLLDVFSLALALPSSMRPRLQSSIWLFSF</sequence>
<evidence type="ECO:0000256" key="1">
    <source>
        <dbReference type="SAM" id="SignalP"/>
    </source>
</evidence>
<dbReference type="EMBL" id="GBRH01248844">
    <property type="protein sequence ID" value="JAD49051.1"/>
    <property type="molecule type" value="Transcribed_RNA"/>
</dbReference>